<dbReference type="STRING" id="93060.P9215_16801"/>
<name>A8G6R2_PROM2</name>
<dbReference type="AlphaFoldDB" id="A8G6R2"/>
<dbReference type="EMBL" id="CP000825">
    <property type="protein sequence ID" value="ABV51293.1"/>
    <property type="molecule type" value="Genomic_DNA"/>
</dbReference>
<dbReference type="HOGENOM" id="CLU_2194609_0_0_3"/>
<protein>
    <recommendedName>
        <fullName evidence="3">Heat-labile enterotoxin alpha chain</fullName>
    </recommendedName>
</protein>
<organism evidence="1 2">
    <name type="scientific">Prochlorococcus marinus (strain MIT 9215)</name>
    <dbReference type="NCBI Taxonomy" id="93060"/>
    <lineage>
        <taxon>Bacteria</taxon>
        <taxon>Bacillati</taxon>
        <taxon>Cyanobacteriota</taxon>
        <taxon>Cyanophyceae</taxon>
        <taxon>Synechococcales</taxon>
        <taxon>Prochlorococcaceae</taxon>
        <taxon>Prochlorococcus</taxon>
    </lineage>
</organism>
<dbReference type="Proteomes" id="UP000002014">
    <property type="component" value="Chromosome"/>
</dbReference>
<reference evidence="1 2" key="1">
    <citation type="journal article" date="2007" name="PLoS Genet.">
        <title>Patterns and implications of gene gain and loss in the evolution of Prochlorococcus.</title>
        <authorList>
            <person name="Kettler G.C."/>
            <person name="Martiny A.C."/>
            <person name="Huang K."/>
            <person name="Zucker J."/>
            <person name="Coleman M.L."/>
            <person name="Rodrigue S."/>
            <person name="Chen F."/>
            <person name="Lapidus A."/>
            <person name="Ferriera S."/>
            <person name="Johnson J."/>
            <person name="Steglich C."/>
            <person name="Church G.M."/>
            <person name="Richardson P."/>
            <person name="Chisholm S.W."/>
        </authorList>
    </citation>
    <scope>NUCLEOTIDE SEQUENCE [LARGE SCALE GENOMIC DNA]</scope>
    <source>
        <strain evidence="1 2">MIT 9215</strain>
    </source>
</reference>
<gene>
    <name evidence="1" type="ordered locus">P9215_16801</name>
</gene>
<evidence type="ECO:0000313" key="1">
    <source>
        <dbReference type="EMBL" id="ABV51293.1"/>
    </source>
</evidence>
<proteinExistence type="predicted"/>
<accession>A8G6R2</accession>
<dbReference type="OrthoDB" id="540573at2"/>
<evidence type="ECO:0008006" key="3">
    <source>
        <dbReference type="Google" id="ProtNLM"/>
    </source>
</evidence>
<evidence type="ECO:0000313" key="2">
    <source>
        <dbReference type="Proteomes" id="UP000002014"/>
    </source>
</evidence>
<dbReference type="KEGG" id="pmh:P9215_16801"/>
<dbReference type="RefSeq" id="WP_012008324.1">
    <property type="nucleotide sequence ID" value="NC_009840.1"/>
</dbReference>
<dbReference type="eggNOG" id="ENOG5030VAU">
    <property type="taxonomic scope" value="Bacteria"/>
</dbReference>
<sequence>MKHLLFVSILFFIPFGVFANERQRQIEYKAINLVIKKYGKGLENRLKGTELNPNYRSWYENDCFVSVAAGTYQESNWSSMEWFSVNVCSDSAEIMESE</sequence>